<evidence type="ECO:0000256" key="7">
    <source>
        <dbReference type="ARBA" id="ARBA00022485"/>
    </source>
</evidence>
<dbReference type="Proteomes" id="UP000634206">
    <property type="component" value="Unassembled WGS sequence"/>
</dbReference>
<evidence type="ECO:0000256" key="11">
    <source>
        <dbReference type="ARBA" id="ARBA00023004"/>
    </source>
</evidence>
<dbReference type="PROSITE" id="PS01155">
    <property type="entry name" value="ENDONUCLEASE_III_2"/>
    <property type="match status" value="1"/>
</dbReference>
<evidence type="ECO:0000256" key="8">
    <source>
        <dbReference type="ARBA" id="ARBA00022723"/>
    </source>
</evidence>
<dbReference type="InterPro" id="IPR044298">
    <property type="entry name" value="MIG/MutY"/>
</dbReference>
<dbReference type="Pfam" id="PF00730">
    <property type="entry name" value="HhH-GPD"/>
    <property type="match status" value="1"/>
</dbReference>
<dbReference type="InterPro" id="IPR000445">
    <property type="entry name" value="HhH_motif"/>
</dbReference>
<dbReference type="Gene3D" id="3.90.79.10">
    <property type="entry name" value="Nucleoside Triphosphate Pyrophosphohydrolase"/>
    <property type="match status" value="1"/>
</dbReference>
<evidence type="ECO:0000256" key="12">
    <source>
        <dbReference type="ARBA" id="ARBA00023014"/>
    </source>
</evidence>
<dbReference type="SUPFAM" id="SSF55811">
    <property type="entry name" value="Nudix"/>
    <property type="match status" value="1"/>
</dbReference>
<comment type="caution">
    <text evidence="16">The sequence shown here is derived from an EMBL/GenBank/DDBJ whole genome shotgun (WGS) entry which is preliminary data.</text>
</comment>
<dbReference type="Gene3D" id="1.10.1670.10">
    <property type="entry name" value="Helix-hairpin-Helix base-excision DNA repair enzymes (C-terminal)"/>
    <property type="match status" value="1"/>
</dbReference>
<proteinExistence type="inferred from homology"/>
<dbReference type="CDD" id="cd00056">
    <property type="entry name" value="ENDO3c"/>
    <property type="match status" value="1"/>
</dbReference>
<dbReference type="InterPro" id="IPR029119">
    <property type="entry name" value="MutY_C"/>
</dbReference>
<evidence type="ECO:0000256" key="3">
    <source>
        <dbReference type="ARBA" id="ARBA00002933"/>
    </source>
</evidence>
<keyword evidence="13" id="KW-0234">DNA repair</keyword>
<reference evidence="16" key="1">
    <citation type="submission" date="2021-01" db="EMBL/GenBank/DDBJ databases">
        <title>Modified the classification status of verrucomicrobia.</title>
        <authorList>
            <person name="Feng X."/>
        </authorList>
    </citation>
    <scope>NUCLEOTIDE SEQUENCE</scope>
    <source>
        <strain evidence="16">5K15</strain>
    </source>
</reference>
<dbReference type="GO" id="GO:0006298">
    <property type="term" value="P:mismatch repair"/>
    <property type="evidence" value="ECO:0007669"/>
    <property type="project" value="TreeGrafter"/>
</dbReference>
<dbReference type="GO" id="GO:0032357">
    <property type="term" value="F:oxidized purine DNA binding"/>
    <property type="evidence" value="ECO:0007669"/>
    <property type="project" value="TreeGrafter"/>
</dbReference>
<keyword evidence="17" id="KW-1185">Reference proteome</keyword>
<feature type="domain" description="HhH-GPD" evidence="15">
    <location>
        <begin position="53"/>
        <end position="206"/>
    </location>
</feature>
<dbReference type="GO" id="GO:0006284">
    <property type="term" value="P:base-excision repair"/>
    <property type="evidence" value="ECO:0007669"/>
    <property type="project" value="InterPro"/>
</dbReference>
<evidence type="ECO:0000256" key="9">
    <source>
        <dbReference type="ARBA" id="ARBA00022763"/>
    </source>
</evidence>
<evidence type="ECO:0000256" key="10">
    <source>
        <dbReference type="ARBA" id="ARBA00022801"/>
    </source>
</evidence>
<name>A0AAE2SER7_9BACT</name>
<keyword evidence="7" id="KW-0004">4Fe-4S</keyword>
<keyword evidence="12" id="KW-0411">Iron-sulfur</keyword>
<dbReference type="GO" id="GO:0000701">
    <property type="term" value="F:purine-specific mismatch base pair DNA N-glycosylase activity"/>
    <property type="evidence" value="ECO:0007669"/>
    <property type="project" value="UniProtKB-EC"/>
</dbReference>
<dbReference type="PANTHER" id="PTHR42944:SF1">
    <property type="entry name" value="ADENINE DNA GLYCOSYLASE"/>
    <property type="match status" value="1"/>
</dbReference>
<dbReference type="InterPro" id="IPR015797">
    <property type="entry name" value="NUDIX_hydrolase-like_dom_sf"/>
</dbReference>
<gene>
    <name evidence="16" type="ORF">JIN83_15155</name>
</gene>
<dbReference type="GO" id="GO:0034039">
    <property type="term" value="F:8-oxo-7,8-dihydroguanine DNA N-glycosylase activity"/>
    <property type="evidence" value="ECO:0007669"/>
    <property type="project" value="TreeGrafter"/>
</dbReference>
<evidence type="ECO:0000313" key="17">
    <source>
        <dbReference type="Proteomes" id="UP000634206"/>
    </source>
</evidence>
<dbReference type="AlphaFoldDB" id="A0AAE2SER7"/>
<dbReference type="Pfam" id="PF00633">
    <property type="entry name" value="HHH"/>
    <property type="match status" value="1"/>
</dbReference>
<evidence type="ECO:0000256" key="4">
    <source>
        <dbReference type="ARBA" id="ARBA00008343"/>
    </source>
</evidence>
<dbReference type="Pfam" id="PF14815">
    <property type="entry name" value="NUDIX_4"/>
    <property type="match status" value="1"/>
</dbReference>
<dbReference type="EMBL" id="JAENIG010000012">
    <property type="protein sequence ID" value="MBK1856309.1"/>
    <property type="molecule type" value="Genomic_DNA"/>
</dbReference>
<comment type="function">
    <text evidence="3">Adenine glycosylase active on G-A mispairs. MutY also corrects error-prone DNA synthesis past GO lesions which are due to the oxidatively damaged form of guanine: 7,8-dihydro-8-oxoguanine (8-oxo-dGTP).</text>
</comment>
<evidence type="ECO:0000256" key="5">
    <source>
        <dbReference type="ARBA" id="ARBA00012045"/>
    </source>
</evidence>
<dbReference type="GO" id="GO:0035485">
    <property type="term" value="F:adenine/guanine mispair binding"/>
    <property type="evidence" value="ECO:0007669"/>
    <property type="project" value="TreeGrafter"/>
</dbReference>
<evidence type="ECO:0000256" key="6">
    <source>
        <dbReference type="ARBA" id="ARBA00022023"/>
    </source>
</evidence>
<dbReference type="SMART" id="SM00478">
    <property type="entry name" value="ENDO3c"/>
    <property type="match status" value="1"/>
</dbReference>
<protein>
    <recommendedName>
        <fullName evidence="6">Adenine DNA glycosylase</fullName>
        <ecNumber evidence="5">3.2.2.31</ecNumber>
    </recommendedName>
</protein>
<organism evidence="16 17">
    <name type="scientific">Oceaniferula flava</name>
    <dbReference type="NCBI Taxonomy" id="2800421"/>
    <lineage>
        <taxon>Bacteria</taxon>
        <taxon>Pseudomonadati</taxon>
        <taxon>Verrucomicrobiota</taxon>
        <taxon>Verrucomicrobiia</taxon>
        <taxon>Verrucomicrobiales</taxon>
        <taxon>Verrucomicrobiaceae</taxon>
        <taxon>Oceaniferula</taxon>
    </lineage>
</organism>
<keyword evidence="10" id="KW-0378">Hydrolase</keyword>
<evidence type="ECO:0000313" key="16">
    <source>
        <dbReference type="EMBL" id="MBK1856309.1"/>
    </source>
</evidence>
<keyword evidence="14" id="KW-0326">Glycosidase</keyword>
<dbReference type="PANTHER" id="PTHR42944">
    <property type="entry name" value="ADENINE DNA GLYCOSYLASE"/>
    <property type="match status" value="1"/>
</dbReference>
<dbReference type="InterPro" id="IPR023170">
    <property type="entry name" value="HhH_base_excis_C"/>
</dbReference>
<keyword evidence="11" id="KW-0408">Iron</keyword>
<comment type="similarity">
    <text evidence="4">Belongs to the Nth/MutY family.</text>
</comment>
<dbReference type="InterPro" id="IPR011257">
    <property type="entry name" value="DNA_glycosylase"/>
</dbReference>
<dbReference type="EC" id="3.2.2.31" evidence="5"/>
<evidence type="ECO:0000256" key="1">
    <source>
        <dbReference type="ARBA" id="ARBA00000843"/>
    </source>
</evidence>
<dbReference type="RefSeq" id="WP_309490931.1">
    <property type="nucleotide sequence ID" value="NZ_JAENIG010000012.1"/>
</dbReference>
<evidence type="ECO:0000259" key="15">
    <source>
        <dbReference type="SMART" id="SM00478"/>
    </source>
</evidence>
<evidence type="ECO:0000256" key="14">
    <source>
        <dbReference type="ARBA" id="ARBA00023295"/>
    </source>
</evidence>
<dbReference type="InterPro" id="IPR003265">
    <property type="entry name" value="HhH-GPD_domain"/>
</dbReference>
<accession>A0AAE2SER7</accession>
<keyword evidence="9" id="KW-0227">DNA damage</keyword>
<dbReference type="InterPro" id="IPR004036">
    <property type="entry name" value="Endonuclease-III-like_CS2"/>
</dbReference>
<dbReference type="Gene3D" id="1.10.340.30">
    <property type="entry name" value="Hypothetical protein, domain 2"/>
    <property type="match status" value="1"/>
</dbReference>
<sequence>MPADPQKPRAKKHPTQNPRAFQNALVKWFEAEGKEYPWRDTTDPWAILVSEIMLQQTQVATVLGKGHYTRFMALYPTPRAMAEATEQEILKAWEGLGYYRRARNLHAAARAITRDHGGYFPKKYDEVRALPGIGEYTAGAVASFAYNEAQAIVDANVARVFSRVFDFQERIDTSAGSRQLWKWAADLVPGDNPRAYNSALMELGQRQCSNKSPDCSSCPVSQFCQCSDPSTLPIKKSAAKVTRTDEFALFATDSHGRVLLHQVQQGKRREGMWSIPRREHAETLDLALALKTTYSITRYHVTLRIYACDAQNVNVQDQEKWHTLDELEQLPMPSPDRRALESLLD</sequence>
<comment type="cofactor">
    <cofactor evidence="2">
        <name>[4Fe-4S] cluster</name>
        <dbReference type="ChEBI" id="CHEBI:49883"/>
    </cofactor>
</comment>
<dbReference type="GO" id="GO:0051539">
    <property type="term" value="F:4 iron, 4 sulfur cluster binding"/>
    <property type="evidence" value="ECO:0007669"/>
    <property type="project" value="UniProtKB-KW"/>
</dbReference>
<comment type="catalytic activity">
    <reaction evidence="1">
        <text>Hydrolyzes free adenine bases from 7,8-dihydro-8-oxoguanine:adenine mismatched double-stranded DNA, leaving an apurinic site.</text>
        <dbReference type="EC" id="3.2.2.31"/>
    </reaction>
</comment>
<keyword evidence="8" id="KW-0479">Metal-binding</keyword>
<evidence type="ECO:0000256" key="2">
    <source>
        <dbReference type="ARBA" id="ARBA00001966"/>
    </source>
</evidence>
<dbReference type="SUPFAM" id="SSF48150">
    <property type="entry name" value="DNA-glycosylase"/>
    <property type="match status" value="1"/>
</dbReference>
<evidence type="ECO:0000256" key="13">
    <source>
        <dbReference type="ARBA" id="ARBA00023204"/>
    </source>
</evidence>
<dbReference type="GO" id="GO:0046872">
    <property type="term" value="F:metal ion binding"/>
    <property type="evidence" value="ECO:0007669"/>
    <property type="project" value="UniProtKB-KW"/>
</dbReference>